<name>A0A8J6BDA2_ELECQ</name>
<keyword evidence="2" id="KW-1185">Reference proteome</keyword>
<organism evidence="1 2">
    <name type="scientific">Eleutherodactylus coqui</name>
    <name type="common">Puerto Rican coqui</name>
    <dbReference type="NCBI Taxonomy" id="57060"/>
    <lineage>
        <taxon>Eukaryota</taxon>
        <taxon>Metazoa</taxon>
        <taxon>Chordata</taxon>
        <taxon>Craniata</taxon>
        <taxon>Vertebrata</taxon>
        <taxon>Euteleostomi</taxon>
        <taxon>Amphibia</taxon>
        <taxon>Batrachia</taxon>
        <taxon>Anura</taxon>
        <taxon>Neobatrachia</taxon>
        <taxon>Hyloidea</taxon>
        <taxon>Eleutherodactylidae</taxon>
        <taxon>Eleutherodactylinae</taxon>
        <taxon>Eleutherodactylus</taxon>
        <taxon>Eleutherodactylus</taxon>
    </lineage>
</organism>
<evidence type="ECO:0000313" key="1">
    <source>
        <dbReference type="EMBL" id="KAG9460905.1"/>
    </source>
</evidence>
<dbReference type="Proteomes" id="UP000770717">
    <property type="component" value="Unassembled WGS sequence"/>
</dbReference>
<dbReference type="AlphaFoldDB" id="A0A8J6BDA2"/>
<protein>
    <submittedName>
        <fullName evidence="1">Uncharacterized protein</fullName>
    </submittedName>
</protein>
<proteinExistence type="predicted"/>
<evidence type="ECO:0000313" key="2">
    <source>
        <dbReference type="Proteomes" id="UP000770717"/>
    </source>
</evidence>
<gene>
    <name evidence="1" type="ORF">GDO78_018805</name>
</gene>
<accession>A0A8J6BDA2</accession>
<reference evidence="1" key="1">
    <citation type="thesis" date="2020" institute="ProQuest LLC" country="789 East Eisenhower Parkway, Ann Arbor, MI, USA">
        <title>Comparative Genomics and Chromosome Evolution.</title>
        <authorList>
            <person name="Mudd A.B."/>
        </authorList>
    </citation>
    <scope>NUCLEOTIDE SEQUENCE</scope>
    <source>
        <strain evidence="1">HN-11 Male</strain>
        <tissue evidence="1">Kidney and liver</tissue>
    </source>
</reference>
<sequence>MYALCYLSLHPGLRLGNDRRTSYSHDASPRWMQQGGRLRRYIWPTEPQELRVDRRTHGVCVSGCCRLQNTYMRFVATRQNHATRVKKAMSGSANVCNKQNILGATNRQS</sequence>
<dbReference type="EMBL" id="WNTK01033824">
    <property type="protein sequence ID" value="KAG9460905.1"/>
    <property type="molecule type" value="Genomic_DNA"/>
</dbReference>
<comment type="caution">
    <text evidence="1">The sequence shown here is derived from an EMBL/GenBank/DDBJ whole genome shotgun (WGS) entry which is preliminary data.</text>
</comment>